<dbReference type="SUPFAM" id="SSF56317">
    <property type="entry name" value="Carbon-nitrogen hydrolase"/>
    <property type="match status" value="1"/>
</dbReference>
<dbReference type="NCBIfam" id="NF007757">
    <property type="entry name" value="PRK10438.1"/>
    <property type="match status" value="1"/>
</dbReference>
<dbReference type="EMBL" id="DRTD01000263">
    <property type="protein sequence ID" value="HHE54845.1"/>
    <property type="molecule type" value="Genomic_DNA"/>
</dbReference>
<protein>
    <recommendedName>
        <fullName evidence="5">Omega-amidase YafV</fullName>
        <ecNumber evidence="3">3.5.1.3</ecNumber>
    </recommendedName>
</protein>
<reference evidence="7" key="1">
    <citation type="journal article" date="2020" name="mSystems">
        <title>Genome- and Community-Level Interaction Insights into Carbon Utilization and Element Cycling Functions of Hydrothermarchaeota in Hydrothermal Sediment.</title>
        <authorList>
            <person name="Zhou Z."/>
            <person name="Liu Y."/>
            <person name="Xu W."/>
            <person name="Pan J."/>
            <person name="Luo Z.H."/>
            <person name="Li M."/>
        </authorList>
    </citation>
    <scope>NUCLEOTIDE SEQUENCE [LARGE SCALE GENOMIC DNA]</scope>
    <source>
        <strain evidence="7">HyVt-76</strain>
    </source>
</reference>
<comment type="similarity">
    <text evidence="1">Belongs to the carbon-nitrogen hydrolase superfamily. NIT1/NIT2 family.</text>
</comment>
<dbReference type="EC" id="3.5.1.3" evidence="3"/>
<keyword evidence="2" id="KW-0378">Hydrolase</keyword>
<feature type="domain" description="CN hydrolase" evidence="6">
    <location>
        <begin position="4"/>
        <end position="236"/>
    </location>
</feature>
<dbReference type="PANTHER" id="PTHR47799:SF1">
    <property type="entry name" value="OMEGA-AMIDASE YAFV"/>
    <property type="match status" value="1"/>
</dbReference>
<proteinExistence type="inferred from homology"/>
<comment type="catalytic activity">
    <reaction evidence="4">
        <text>a monoamide of a dicarboxylate + H2O = a dicarboxylate + NH4(+)</text>
        <dbReference type="Rhea" id="RHEA:11716"/>
        <dbReference type="ChEBI" id="CHEBI:15377"/>
        <dbReference type="ChEBI" id="CHEBI:28938"/>
        <dbReference type="ChEBI" id="CHEBI:28965"/>
        <dbReference type="ChEBI" id="CHEBI:77450"/>
        <dbReference type="EC" id="3.5.1.3"/>
    </reaction>
</comment>
<dbReference type="AlphaFoldDB" id="A0A7V5H3G5"/>
<dbReference type="CDD" id="cd07575">
    <property type="entry name" value="Xc-1258_like"/>
    <property type="match status" value="1"/>
</dbReference>
<sequence>MPDLKVTLIQSPLFWQNAPENRKMFEEKITRLEQPTDLVILPEMFTTGFTMEAAKFAESMDGPTVGWMKSMASKFNVHLIGSLIIEETGHFFNRLIWTSPTGQMAWYDKRHLFRMAGEHEVYTAGKGLLTVQVKGWRVRPFVCYDLRFPVWSRNVKLSYDLAIYIANWPERRRHAWRTLLQARAAENQVFVLGVNRIGTDGLGIKYSGDSLITDPVGNVIKNLQSEEAIVTCTLSYDQLNQFRQKFPSWKDADQFQISD</sequence>
<dbReference type="GO" id="GO:0050152">
    <property type="term" value="F:omega-amidase activity"/>
    <property type="evidence" value="ECO:0007669"/>
    <property type="project" value="UniProtKB-EC"/>
</dbReference>
<dbReference type="Proteomes" id="UP000886111">
    <property type="component" value="Unassembled WGS sequence"/>
</dbReference>
<dbReference type="InterPro" id="IPR036526">
    <property type="entry name" value="C-N_Hydrolase_sf"/>
</dbReference>
<dbReference type="InterPro" id="IPR003010">
    <property type="entry name" value="C-N_Hydrolase"/>
</dbReference>
<dbReference type="GO" id="GO:0106008">
    <property type="term" value="F:2-oxoglutaramate amidase activity"/>
    <property type="evidence" value="ECO:0007669"/>
    <property type="project" value="TreeGrafter"/>
</dbReference>
<accession>A0A7V5H3G5</accession>
<dbReference type="FunFam" id="3.60.110.10:FF:000004">
    <property type="entry name" value="Carbon-nitrogen hydrolase"/>
    <property type="match status" value="1"/>
</dbReference>
<evidence type="ECO:0000256" key="3">
    <source>
        <dbReference type="ARBA" id="ARBA00039118"/>
    </source>
</evidence>
<evidence type="ECO:0000259" key="6">
    <source>
        <dbReference type="PROSITE" id="PS50263"/>
    </source>
</evidence>
<comment type="caution">
    <text evidence="7">The sequence shown here is derived from an EMBL/GenBank/DDBJ whole genome shotgun (WGS) entry which is preliminary data.</text>
</comment>
<evidence type="ECO:0000313" key="7">
    <source>
        <dbReference type="EMBL" id="HHE54845.1"/>
    </source>
</evidence>
<evidence type="ECO:0000256" key="5">
    <source>
        <dbReference type="ARBA" id="ARBA00072139"/>
    </source>
</evidence>
<dbReference type="Gene3D" id="3.60.110.10">
    <property type="entry name" value="Carbon-nitrogen hydrolase"/>
    <property type="match status" value="1"/>
</dbReference>
<name>A0A7V5H3G5_CALAY</name>
<dbReference type="Pfam" id="PF00795">
    <property type="entry name" value="CN_hydrolase"/>
    <property type="match status" value="1"/>
</dbReference>
<dbReference type="InterPro" id="IPR052737">
    <property type="entry name" value="Omega-amidase_YafV"/>
</dbReference>
<dbReference type="PANTHER" id="PTHR47799">
    <property type="entry name" value="OMEGA-AMIDASE YAFV"/>
    <property type="match status" value="1"/>
</dbReference>
<evidence type="ECO:0000256" key="1">
    <source>
        <dbReference type="ARBA" id="ARBA00010613"/>
    </source>
</evidence>
<organism evidence="7">
    <name type="scientific">Caldithrix abyssi</name>
    <dbReference type="NCBI Taxonomy" id="187145"/>
    <lineage>
        <taxon>Bacteria</taxon>
        <taxon>Pseudomonadati</taxon>
        <taxon>Calditrichota</taxon>
        <taxon>Calditrichia</taxon>
        <taxon>Calditrichales</taxon>
        <taxon>Calditrichaceae</taxon>
        <taxon>Caldithrix</taxon>
    </lineage>
</organism>
<feature type="non-terminal residue" evidence="7">
    <location>
        <position position="259"/>
    </location>
</feature>
<dbReference type="PROSITE" id="PS50263">
    <property type="entry name" value="CN_HYDROLASE"/>
    <property type="match status" value="1"/>
</dbReference>
<evidence type="ECO:0000256" key="2">
    <source>
        <dbReference type="ARBA" id="ARBA00022801"/>
    </source>
</evidence>
<gene>
    <name evidence="7" type="ORF">ENL21_03615</name>
</gene>
<evidence type="ECO:0000256" key="4">
    <source>
        <dbReference type="ARBA" id="ARBA00052904"/>
    </source>
</evidence>